<protein>
    <submittedName>
        <fullName evidence="2">Serine/threonine-protein phosphatase</fullName>
    </submittedName>
</protein>
<dbReference type="PROSITE" id="PS51746">
    <property type="entry name" value="PPM_2"/>
    <property type="match status" value="1"/>
</dbReference>
<dbReference type="GO" id="GO:0004722">
    <property type="term" value="F:protein serine/threonine phosphatase activity"/>
    <property type="evidence" value="ECO:0007669"/>
    <property type="project" value="InterPro"/>
</dbReference>
<dbReference type="CDD" id="cd00143">
    <property type="entry name" value="PP2Cc"/>
    <property type="match status" value="1"/>
</dbReference>
<feature type="domain" description="PPM-type phosphatase" evidence="1">
    <location>
        <begin position="59"/>
        <end position="300"/>
    </location>
</feature>
<dbReference type="InterPro" id="IPR001932">
    <property type="entry name" value="PPM-type_phosphatase-like_dom"/>
</dbReference>
<dbReference type="AlphaFoldDB" id="A0A7X6DS79"/>
<dbReference type="SMART" id="SM00331">
    <property type="entry name" value="PP2C_SIG"/>
    <property type="match status" value="1"/>
</dbReference>
<dbReference type="Pfam" id="PF13672">
    <property type="entry name" value="PP2C_2"/>
    <property type="match status" value="1"/>
</dbReference>
<proteinExistence type="predicted"/>
<gene>
    <name evidence="2" type="ORF">MNODULE_16850</name>
</gene>
<sequence length="301" mass="32402">MLGRYCASIRSLHLSGIGFAFHFYRDLHKNGHGRMPVLWNSLKNHFKRNEEKTGGKTESAGLTDIGSKRAHNEDALFLSDEAGLYLVADGMGGHSFGEVASTMAVETVSKKFLSSGREKPAPLLTEAIQEANSRIYQFSQEKVKVFDGTETLTGPGTVGTTIVALALSGETAIVSNVGDSRAYRLRNGRLALLTQDHTLAAMQPPSGKAAPATLPSKLKHILTRAVGVETKVKIDLLEEPLQPGDLFLLCSDGLTNMVSDARIEEVLSSPSSIQSACDILIKEANRNGGKDNITCVLVRPL</sequence>
<organism evidence="2 3">
    <name type="scientific">Candidatus Manganitrophus noduliformans</name>
    <dbReference type="NCBI Taxonomy" id="2606439"/>
    <lineage>
        <taxon>Bacteria</taxon>
        <taxon>Pseudomonadati</taxon>
        <taxon>Nitrospirota</taxon>
        <taxon>Nitrospiria</taxon>
        <taxon>Candidatus Troglogloeales</taxon>
        <taxon>Candidatus Manganitrophaceae</taxon>
        <taxon>Candidatus Manganitrophus</taxon>
    </lineage>
</organism>
<name>A0A7X6DS79_9BACT</name>
<reference evidence="2 3" key="1">
    <citation type="journal article" date="2020" name="Nature">
        <title>Bacterial chemolithoautotrophy via manganese oxidation.</title>
        <authorList>
            <person name="Yu H."/>
            <person name="Leadbetter J.R."/>
        </authorList>
    </citation>
    <scope>NUCLEOTIDE SEQUENCE [LARGE SCALE GENOMIC DNA]</scope>
    <source>
        <strain evidence="2 3">Mn-1</strain>
    </source>
</reference>
<evidence type="ECO:0000313" key="3">
    <source>
        <dbReference type="Proteomes" id="UP000534783"/>
    </source>
</evidence>
<dbReference type="EMBL" id="VTOW01000003">
    <property type="protein sequence ID" value="NKE72422.1"/>
    <property type="molecule type" value="Genomic_DNA"/>
</dbReference>
<evidence type="ECO:0000313" key="2">
    <source>
        <dbReference type="EMBL" id="NKE72422.1"/>
    </source>
</evidence>
<dbReference type="SUPFAM" id="SSF81606">
    <property type="entry name" value="PP2C-like"/>
    <property type="match status" value="1"/>
</dbReference>
<dbReference type="SMART" id="SM00332">
    <property type="entry name" value="PP2Cc"/>
    <property type="match status" value="1"/>
</dbReference>
<dbReference type="Gene3D" id="3.60.40.10">
    <property type="entry name" value="PPM-type phosphatase domain"/>
    <property type="match status" value="1"/>
</dbReference>
<dbReference type="Proteomes" id="UP000534783">
    <property type="component" value="Unassembled WGS sequence"/>
</dbReference>
<dbReference type="InterPro" id="IPR015655">
    <property type="entry name" value="PP2C"/>
</dbReference>
<accession>A0A7X6DS79</accession>
<dbReference type="InterPro" id="IPR036457">
    <property type="entry name" value="PPM-type-like_dom_sf"/>
</dbReference>
<keyword evidence="3" id="KW-1185">Reference proteome</keyword>
<dbReference type="PANTHER" id="PTHR47992">
    <property type="entry name" value="PROTEIN PHOSPHATASE"/>
    <property type="match status" value="1"/>
</dbReference>
<evidence type="ECO:0000259" key="1">
    <source>
        <dbReference type="PROSITE" id="PS51746"/>
    </source>
</evidence>
<comment type="caution">
    <text evidence="2">The sequence shown here is derived from an EMBL/GenBank/DDBJ whole genome shotgun (WGS) entry which is preliminary data.</text>
</comment>